<sequence length="747" mass="86983">MLSLNDGGEEKKIENEKETFSVSSCYNKDWILLTNEQQKLNTFVCSLCNQIANNAVELHCDEHENEEQAYLVGEECLQMYLKQNNGKCPIRQHDHCEFTKGKIARQQVSDLLVICPRQYDLKKKQSKEGINIGEKEEIENESNCNSTNQCNYKGKIKELKNHLDKSCQLISIQQAISLVKELQLQTVLSFEKLKENSLECKKEIEKLKENDKEKDKQIQQRDKQIDALQHESMKKNEQVIELKKDIQQLKSEIDQIKKQIEFMKINDNEQCKQITKLNVDILFSKKILSICIMQQVCFLFFLYLYNKKKKPINDNNQNNIITEFEQVQKEIKIKNDEINKIEANNEDKKEDNNDNQLSQHSIFKFDLFRSSSKLINTLTGHTGCVYSIDYAAFNDSQLICSGSSDKTVRVWDVDKNKQILLFSGHLDYVHCVKFSQYHYHHHRCNVICSSSRDKTIRFWDVKDNRQFQKFNEHTNCVIGIEFSSFHGGRYLCSGSWDKTICLWDVETFKSLHVFNEHTDNVWCVDISPLQSNNNCKSNNIGVIGGNGYTICSGSSDKTIRMWDIETTKQLIVFNGHESTVSSVKYGSNELGNTLLSGSFDKSMRLWDIRSGQQIQVFNGHVHWIYEDNTIRFWDIRSNKNELYVIKGDKKGDNGISCIKFVSLKKKEKNNENINNDCSVHLCYGSNNGFIRIFVYVHTQNQYKGKLKSILFCVQKVFQSNEIFHTFTKFLPLISFTKFSFILKKNQI</sequence>
<evidence type="ECO:0000313" key="5">
    <source>
        <dbReference type="EMBL" id="ETO08742.1"/>
    </source>
</evidence>
<keyword evidence="1 3" id="KW-0853">WD repeat</keyword>
<feature type="repeat" description="WD" evidence="3">
    <location>
        <begin position="378"/>
        <end position="421"/>
    </location>
</feature>
<dbReference type="PANTHER" id="PTHR22847">
    <property type="entry name" value="WD40 REPEAT PROTEIN"/>
    <property type="match status" value="1"/>
</dbReference>
<dbReference type="AlphaFoldDB" id="X6M5J3"/>
<dbReference type="EMBL" id="ASPP01024738">
    <property type="protein sequence ID" value="ETO08742.1"/>
    <property type="molecule type" value="Genomic_DNA"/>
</dbReference>
<evidence type="ECO:0000256" key="2">
    <source>
        <dbReference type="ARBA" id="ARBA00022737"/>
    </source>
</evidence>
<keyword evidence="6" id="KW-1185">Reference proteome</keyword>
<feature type="repeat" description="WD" evidence="3">
    <location>
        <begin position="470"/>
        <end position="513"/>
    </location>
</feature>
<reference evidence="5 6" key="1">
    <citation type="journal article" date="2013" name="Curr. Biol.">
        <title>The Genome of the Foraminiferan Reticulomyxa filosa.</title>
        <authorList>
            <person name="Glockner G."/>
            <person name="Hulsmann N."/>
            <person name="Schleicher M."/>
            <person name="Noegel A.A."/>
            <person name="Eichinger L."/>
            <person name="Gallinger C."/>
            <person name="Pawlowski J."/>
            <person name="Sierra R."/>
            <person name="Euteneuer U."/>
            <person name="Pillet L."/>
            <person name="Moustafa A."/>
            <person name="Platzer M."/>
            <person name="Groth M."/>
            <person name="Szafranski K."/>
            <person name="Schliwa M."/>
        </authorList>
    </citation>
    <scope>NUCLEOTIDE SEQUENCE [LARGE SCALE GENOMIC DNA]</scope>
</reference>
<comment type="caution">
    <text evidence="5">The sequence shown here is derived from an EMBL/GenBank/DDBJ whole genome shotgun (WGS) entry which is preliminary data.</text>
</comment>
<evidence type="ECO:0000256" key="3">
    <source>
        <dbReference type="PROSITE-ProRule" id="PRU00221"/>
    </source>
</evidence>
<dbReference type="PROSITE" id="PS50294">
    <property type="entry name" value="WD_REPEATS_REGION"/>
    <property type="match status" value="3"/>
</dbReference>
<dbReference type="InterPro" id="IPR019775">
    <property type="entry name" value="WD40_repeat_CS"/>
</dbReference>
<keyword evidence="4" id="KW-0175">Coiled coil</keyword>
<dbReference type="PROSITE" id="PS50082">
    <property type="entry name" value="WD_REPEATS_2"/>
    <property type="match status" value="5"/>
</dbReference>
<keyword evidence="2" id="KW-0677">Repeat</keyword>
<dbReference type="PROSITE" id="PS00678">
    <property type="entry name" value="WD_REPEATS_1"/>
    <property type="match status" value="5"/>
</dbReference>
<dbReference type="InterPro" id="IPR020472">
    <property type="entry name" value="WD40_PAC1"/>
</dbReference>
<dbReference type="PRINTS" id="PR00320">
    <property type="entry name" value="GPROTEINBRPT"/>
</dbReference>
<proteinExistence type="predicted"/>
<evidence type="ECO:0000313" key="6">
    <source>
        <dbReference type="Proteomes" id="UP000023152"/>
    </source>
</evidence>
<feature type="repeat" description="WD" evidence="3">
    <location>
        <begin position="573"/>
        <end position="616"/>
    </location>
</feature>
<dbReference type="InterPro" id="IPR015943">
    <property type="entry name" value="WD40/YVTN_repeat-like_dom_sf"/>
</dbReference>
<feature type="repeat" description="WD" evidence="3">
    <location>
        <begin position="546"/>
        <end position="572"/>
    </location>
</feature>
<name>X6M5J3_RETFI</name>
<accession>X6M5J3</accession>
<feature type="repeat" description="WD" evidence="3">
    <location>
        <begin position="422"/>
        <end position="469"/>
    </location>
</feature>
<dbReference type="Gene3D" id="2.130.10.10">
    <property type="entry name" value="YVTN repeat-like/Quinoprotein amine dehydrogenase"/>
    <property type="match status" value="2"/>
</dbReference>
<feature type="coiled-coil region" evidence="4">
    <location>
        <begin position="190"/>
        <end position="266"/>
    </location>
</feature>
<dbReference type="PANTHER" id="PTHR22847:SF637">
    <property type="entry name" value="WD REPEAT DOMAIN 5B"/>
    <property type="match status" value="1"/>
</dbReference>
<feature type="coiled-coil region" evidence="4">
    <location>
        <begin position="324"/>
        <end position="351"/>
    </location>
</feature>
<evidence type="ECO:0000256" key="4">
    <source>
        <dbReference type="SAM" id="Coils"/>
    </source>
</evidence>
<dbReference type="SUPFAM" id="SSF50978">
    <property type="entry name" value="WD40 repeat-like"/>
    <property type="match status" value="1"/>
</dbReference>
<dbReference type="Pfam" id="PF00400">
    <property type="entry name" value="WD40"/>
    <property type="match status" value="5"/>
</dbReference>
<dbReference type="InterPro" id="IPR001680">
    <property type="entry name" value="WD40_rpt"/>
</dbReference>
<evidence type="ECO:0000256" key="1">
    <source>
        <dbReference type="ARBA" id="ARBA00022574"/>
    </source>
</evidence>
<dbReference type="Proteomes" id="UP000023152">
    <property type="component" value="Unassembled WGS sequence"/>
</dbReference>
<dbReference type="GO" id="GO:1990234">
    <property type="term" value="C:transferase complex"/>
    <property type="evidence" value="ECO:0007669"/>
    <property type="project" value="UniProtKB-ARBA"/>
</dbReference>
<dbReference type="CDD" id="cd00200">
    <property type="entry name" value="WD40"/>
    <property type="match status" value="1"/>
</dbReference>
<dbReference type="InterPro" id="IPR036322">
    <property type="entry name" value="WD40_repeat_dom_sf"/>
</dbReference>
<dbReference type="SMART" id="SM00320">
    <property type="entry name" value="WD40"/>
    <property type="match status" value="5"/>
</dbReference>
<organism evidence="5 6">
    <name type="scientific">Reticulomyxa filosa</name>
    <dbReference type="NCBI Taxonomy" id="46433"/>
    <lineage>
        <taxon>Eukaryota</taxon>
        <taxon>Sar</taxon>
        <taxon>Rhizaria</taxon>
        <taxon>Retaria</taxon>
        <taxon>Foraminifera</taxon>
        <taxon>Monothalamids</taxon>
        <taxon>Reticulomyxidae</taxon>
        <taxon>Reticulomyxa</taxon>
    </lineage>
</organism>
<gene>
    <name evidence="5" type="ORF">RFI_28645</name>
</gene>
<protein>
    <submittedName>
        <fullName evidence="5">WD-40 repeat protein</fullName>
    </submittedName>
</protein>